<protein>
    <submittedName>
        <fullName evidence="5">Glycerophosphodiester phosphodiesterase family protein</fullName>
    </submittedName>
</protein>
<dbReference type="InterPro" id="IPR017946">
    <property type="entry name" value="PLC-like_Pdiesterase_TIM-brl"/>
</dbReference>
<dbReference type="AlphaFoldDB" id="A0AAJ6AI10"/>
<dbReference type="GO" id="GO:0006629">
    <property type="term" value="P:lipid metabolic process"/>
    <property type="evidence" value="ECO:0007669"/>
    <property type="project" value="InterPro"/>
</dbReference>
<accession>A0AAJ6AI10</accession>
<dbReference type="PANTHER" id="PTHR46211:SF14">
    <property type="entry name" value="GLYCEROPHOSPHODIESTER PHOSPHODIESTERASE"/>
    <property type="match status" value="1"/>
</dbReference>
<keyword evidence="2" id="KW-1133">Transmembrane helix</keyword>
<feature type="chain" id="PRO_5042512441" evidence="3">
    <location>
        <begin position="29"/>
        <end position="476"/>
    </location>
</feature>
<dbReference type="PANTHER" id="PTHR46211">
    <property type="entry name" value="GLYCEROPHOSPHORYL DIESTER PHOSPHODIESTERASE"/>
    <property type="match status" value="1"/>
</dbReference>
<feature type="transmembrane region" description="Helical" evidence="2">
    <location>
        <begin position="446"/>
        <end position="468"/>
    </location>
</feature>
<dbReference type="InterPro" id="IPR030395">
    <property type="entry name" value="GP_PDE_dom"/>
</dbReference>
<dbReference type="PROSITE" id="PS50007">
    <property type="entry name" value="PIPLC_X_DOMAIN"/>
    <property type="match status" value="1"/>
</dbReference>
<keyword evidence="6" id="KW-1185">Reference proteome</keyword>
<keyword evidence="3" id="KW-0732">Signal</keyword>
<evidence type="ECO:0000256" key="1">
    <source>
        <dbReference type="SAM" id="MobiDB-lite"/>
    </source>
</evidence>
<keyword evidence="2" id="KW-0472">Membrane</keyword>
<feature type="signal peptide" evidence="3">
    <location>
        <begin position="1"/>
        <end position="28"/>
    </location>
</feature>
<dbReference type="Proteomes" id="UP001224674">
    <property type="component" value="Chromosome"/>
</dbReference>
<evidence type="ECO:0000313" key="6">
    <source>
        <dbReference type="Proteomes" id="UP001224674"/>
    </source>
</evidence>
<sequence>MTSWSVCGSIATLCASLLGTLFVNPAFSSSPKDFDIQAHRGGLGLYSESSPAAFANALELGVTTLELDTHVTEDGKVVIWHDRQIHSHLCRDTTPAFSDDPDYPYVDRYISELTLQQLQTLECGYQPHPDHPDQQIAPGSIMELSDLFDLVHEYNAYDTMMNIETKVEAGAPDETQPRDIFVPTVLKEIEASGLSNQVTIQSFDWGALKMVHELDPSLPTVALTNFSFFELDQPGASPWLGGLDADDYDGDFVAMAQEIGVEAISPLHGEPQDGALADPDYEMLVTREMVDEAHEAGLKVIPWTVNDPETMARLIDLGVDGMITDRPDLLREVLAMKNFQLPAPVHRPGYPDFEQPSVDASATEEPTGPDTLPTSPSATVGPAEENAGSVDPPTGDTSSVSVSKSQAGSVPASTAPPESVAKDHRDKAIEGHEHNTGSAKLAHTGAGIWLLISSATFIVILGIVLLWIRAPHNKRH</sequence>
<proteinExistence type="predicted"/>
<dbReference type="EMBL" id="CP122566">
    <property type="protein sequence ID" value="WGH93816.1"/>
    <property type="molecule type" value="Genomic_DNA"/>
</dbReference>
<dbReference type="RefSeq" id="WP_279672940.1">
    <property type="nucleotide sequence ID" value="NZ_CP122561.1"/>
</dbReference>
<name>A0AAJ6AI10_9MICC</name>
<dbReference type="PROSITE" id="PS51704">
    <property type="entry name" value="GP_PDE"/>
    <property type="match status" value="1"/>
</dbReference>
<dbReference type="Pfam" id="PF03009">
    <property type="entry name" value="GDPD"/>
    <property type="match status" value="1"/>
</dbReference>
<keyword evidence="2" id="KW-0812">Transmembrane</keyword>
<gene>
    <name evidence="5" type="ORF">QDX21_03185</name>
</gene>
<organism evidence="5 6">
    <name type="scientific">Auritidibacter ignavus</name>
    <dbReference type="NCBI Taxonomy" id="678932"/>
    <lineage>
        <taxon>Bacteria</taxon>
        <taxon>Bacillati</taxon>
        <taxon>Actinomycetota</taxon>
        <taxon>Actinomycetes</taxon>
        <taxon>Micrococcales</taxon>
        <taxon>Micrococcaceae</taxon>
        <taxon>Auritidibacter</taxon>
    </lineage>
</organism>
<dbReference type="Gene3D" id="3.20.20.190">
    <property type="entry name" value="Phosphatidylinositol (PI) phosphodiesterase"/>
    <property type="match status" value="1"/>
</dbReference>
<dbReference type="SUPFAM" id="SSF51695">
    <property type="entry name" value="PLC-like phosphodiesterases"/>
    <property type="match status" value="1"/>
</dbReference>
<evidence type="ECO:0000256" key="2">
    <source>
        <dbReference type="SAM" id="Phobius"/>
    </source>
</evidence>
<feature type="region of interest" description="Disordered" evidence="1">
    <location>
        <begin position="344"/>
        <end position="425"/>
    </location>
</feature>
<dbReference type="GO" id="GO:0008081">
    <property type="term" value="F:phosphoric diester hydrolase activity"/>
    <property type="evidence" value="ECO:0007669"/>
    <property type="project" value="InterPro"/>
</dbReference>
<reference evidence="5 6" key="1">
    <citation type="submission" date="2023-03" db="EMBL/GenBank/DDBJ databases">
        <title>Complete genome sequences of several Auritidibacter ignavus strains isolated from ear infections.</title>
        <authorList>
            <person name="Baehr T."/>
            <person name="Baumhoegger A.M."/>
        </authorList>
    </citation>
    <scope>NUCLEOTIDE SEQUENCE [LARGE SCALE GENOMIC DNA]</scope>
    <source>
        <strain evidence="5 6">BABAE-6</strain>
    </source>
</reference>
<evidence type="ECO:0000256" key="3">
    <source>
        <dbReference type="SAM" id="SignalP"/>
    </source>
</evidence>
<evidence type="ECO:0000259" key="4">
    <source>
        <dbReference type="PROSITE" id="PS51704"/>
    </source>
</evidence>
<evidence type="ECO:0000313" key="5">
    <source>
        <dbReference type="EMBL" id="WGH93816.1"/>
    </source>
</evidence>
<feature type="compositionally biased region" description="Low complexity" evidence="1">
    <location>
        <begin position="398"/>
        <end position="410"/>
    </location>
</feature>
<feature type="domain" description="GP-PDE" evidence="4">
    <location>
        <begin position="34"/>
        <end position="334"/>
    </location>
</feature>